<reference evidence="14" key="2">
    <citation type="submission" date="2025-09" db="UniProtKB">
        <authorList>
            <consortium name="Ensembl"/>
        </authorList>
    </citation>
    <scope>IDENTIFICATION</scope>
</reference>
<sequence length="340" mass="38366">MAHFNICFYERAIRRERVFKDRSNPLEVLSEKELLEKLRFPRHAIQELAIDLEEHLRPETLRNFSISPLLQVCLALRFFATGCFINTAADLIGVHKSTASRIIHRVACALSGRLPLYPTDVSTLNKVKADFFNIAGFPNVVGAIDGTHIRIQAPSTHEPLFVNRKGYHSINVQAICDAKLRVLNCVARWPGSTHDSRILVNSRIHDAFERGELQGVLLGDSGYPLKPWLLTPFLNPVSVPQARYNTAHTKTRNVIERCFGVLKRRFHCLHAELKMKPEKVCNIICACVVLHNMANLPMKCWSLILTGPLLCTTAILRSKSRTQTGSSPFGELYTMLTSNM</sequence>
<comment type="similarity">
    <text evidence="4">Belongs to the HARBI1 family.</text>
</comment>
<evidence type="ECO:0000256" key="8">
    <source>
        <dbReference type="ARBA" id="ARBA00022723"/>
    </source>
</evidence>
<evidence type="ECO:0000256" key="1">
    <source>
        <dbReference type="ARBA" id="ARBA00001968"/>
    </source>
</evidence>
<proteinExistence type="inferred from homology"/>
<evidence type="ECO:0000256" key="5">
    <source>
        <dbReference type="ARBA" id="ARBA00015519"/>
    </source>
</evidence>
<dbReference type="GO" id="GO:0046872">
    <property type="term" value="F:metal ion binding"/>
    <property type="evidence" value="ECO:0007669"/>
    <property type="project" value="UniProtKB-KW"/>
</dbReference>
<keyword evidence="6" id="KW-0963">Cytoplasm</keyword>
<dbReference type="GO" id="GO:0004518">
    <property type="term" value="F:nuclease activity"/>
    <property type="evidence" value="ECO:0007669"/>
    <property type="project" value="UniProtKB-KW"/>
</dbReference>
<dbReference type="InterPro" id="IPR027806">
    <property type="entry name" value="HARBI1_dom"/>
</dbReference>
<dbReference type="Pfam" id="PF13359">
    <property type="entry name" value="DDE_Tnp_4"/>
    <property type="match status" value="1"/>
</dbReference>
<comment type="subcellular location">
    <subcellularLocation>
        <location evidence="3">Cytoplasm</location>
    </subcellularLocation>
    <subcellularLocation>
        <location evidence="2">Nucleus</location>
    </subcellularLocation>
</comment>
<evidence type="ECO:0000256" key="7">
    <source>
        <dbReference type="ARBA" id="ARBA00022722"/>
    </source>
</evidence>
<dbReference type="PANTHER" id="PTHR22930:SF286">
    <property type="entry name" value="NUCLEASE HARBI1"/>
    <property type="match status" value="1"/>
</dbReference>
<name>A0A8C1LYX4_CYPCA</name>
<evidence type="ECO:0000256" key="10">
    <source>
        <dbReference type="ARBA" id="ARBA00023242"/>
    </source>
</evidence>
<evidence type="ECO:0000256" key="6">
    <source>
        <dbReference type="ARBA" id="ARBA00022490"/>
    </source>
</evidence>
<evidence type="ECO:0000256" key="9">
    <source>
        <dbReference type="ARBA" id="ARBA00022801"/>
    </source>
</evidence>
<dbReference type="InterPro" id="IPR045249">
    <property type="entry name" value="HARBI1-like"/>
</dbReference>
<accession>A0A8C1LYX4</accession>
<keyword evidence="15" id="KW-1185">Reference proteome</keyword>
<dbReference type="PRINTS" id="PR02086">
    <property type="entry name" value="PUTNUCHARBI1"/>
</dbReference>
<dbReference type="GO" id="GO:0016787">
    <property type="term" value="F:hydrolase activity"/>
    <property type="evidence" value="ECO:0007669"/>
    <property type="project" value="UniProtKB-KW"/>
</dbReference>
<protein>
    <recommendedName>
        <fullName evidence="5">Putative nuclease HARBI1</fullName>
    </recommendedName>
    <alternativeName>
        <fullName evidence="11">Harbinger transposase-derived nuclease</fullName>
    </alternativeName>
</protein>
<organism evidence="14 15">
    <name type="scientific">Cyprinus carpio</name>
    <name type="common">Common carp</name>
    <dbReference type="NCBI Taxonomy" id="7962"/>
    <lineage>
        <taxon>Eukaryota</taxon>
        <taxon>Metazoa</taxon>
        <taxon>Chordata</taxon>
        <taxon>Craniata</taxon>
        <taxon>Vertebrata</taxon>
        <taxon>Euteleostomi</taxon>
        <taxon>Actinopterygii</taxon>
        <taxon>Neopterygii</taxon>
        <taxon>Teleostei</taxon>
        <taxon>Ostariophysi</taxon>
        <taxon>Cypriniformes</taxon>
        <taxon>Cyprinidae</taxon>
        <taxon>Cyprininae</taxon>
        <taxon>Cyprinus</taxon>
    </lineage>
</organism>
<dbReference type="GO" id="GO:0005634">
    <property type="term" value="C:nucleus"/>
    <property type="evidence" value="ECO:0007669"/>
    <property type="project" value="UniProtKB-SubCell"/>
</dbReference>
<reference evidence="14" key="1">
    <citation type="submission" date="2025-08" db="UniProtKB">
        <authorList>
            <consortium name="Ensembl"/>
        </authorList>
    </citation>
    <scope>IDENTIFICATION</scope>
</reference>
<dbReference type="GO" id="GO:0005737">
    <property type="term" value="C:cytoplasm"/>
    <property type="evidence" value="ECO:0007669"/>
    <property type="project" value="UniProtKB-SubCell"/>
</dbReference>
<comment type="function">
    <text evidence="12">Transposase-derived protein that may have nuclease activity. Does not have transposase activity.</text>
</comment>
<dbReference type="Proteomes" id="UP000694427">
    <property type="component" value="Unplaced"/>
</dbReference>
<keyword evidence="8" id="KW-0479">Metal-binding</keyword>
<evidence type="ECO:0000256" key="4">
    <source>
        <dbReference type="ARBA" id="ARBA00006958"/>
    </source>
</evidence>
<keyword evidence="10" id="KW-0539">Nucleus</keyword>
<keyword evidence="7" id="KW-0540">Nuclease</keyword>
<dbReference type="InterPro" id="IPR026103">
    <property type="entry name" value="HARBI1_animal"/>
</dbReference>
<evidence type="ECO:0000259" key="13">
    <source>
        <dbReference type="Pfam" id="PF13359"/>
    </source>
</evidence>
<evidence type="ECO:0000256" key="3">
    <source>
        <dbReference type="ARBA" id="ARBA00004496"/>
    </source>
</evidence>
<feature type="domain" description="DDE Tnp4" evidence="13">
    <location>
        <begin position="144"/>
        <end position="292"/>
    </location>
</feature>
<evidence type="ECO:0000313" key="14">
    <source>
        <dbReference type="Ensembl" id="ENSCCRP00010069259.1"/>
    </source>
</evidence>
<keyword evidence="9" id="KW-0378">Hydrolase</keyword>
<evidence type="ECO:0000256" key="2">
    <source>
        <dbReference type="ARBA" id="ARBA00004123"/>
    </source>
</evidence>
<dbReference type="PANTHER" id="PTHR22930">
    <property type="match status" value="1"/>
</dbReference>
<dbReference type="Ensembl" id="ENSCCRT00010076544.1">
    <property type="protein sequence ID" value="ENSCCRP00010069259.1"/>
    <property type="gene ID" value="ENSCCRG00010030064.1"/>
</dbReference>
<comment type="cofactor">
    <cofactor evidence="1">
        <name>a divalent metal cation</name>
        <dbReference type="ChEBI" id="CHEBI:60240"/>
    </cofactor>
</comment>
<dbReference type="AlphaFoldDB" id="A0A8C1LYX4"/>
<evidence type="ECO:0000256" key="11">
    <source>
        <dbReference type="ARBA" id="ARBA00030126"/>
    </source>
</evidence>
<evidence type="ECO:0000313" key="15">
    <source>
        <dbReference type="Proteomes" id="UP000694427"/>
    </source>
</evidence>
<evidence type="ECO:0000256" key="12">
    <source>
        <dbReference type="ARBA" id="ARBA00045850"/>
    </source>
</evidence>